<keyword evidence="1" id="KW-1133">Transmembrane helix</keyword>
<dbReference type="RefSeq" id="WP_269221197.1">
    <property type="nucleotide sequence ID" value="NZ_JAPVES010000030.1"/>
</dbReference>
<accession>A0A9E5DMU7</accession>
<feature type="transmembrane region" description="Helical" evidence="1">
    <location>
        <begin position="153"/>
        <end position="170"/>
    </location>
</feature>
<dbReference type="EMBL" id="JAPVES010000030">
    <property type="protein sequence ID" value="MCZ3373215.1"/>
    <property type="molecule type" value="Genomic_DNA"/>
</dbReference>
<organism evidence="2">
    <name type="scientific">Methanobacterium veterum</name>
    <dbReference type="NCBI Taxonomy" id="408577"/>
    <lineage>
        <taxon>Archaea</taxon>
        <taxon>Methanobacteriati</taxon>
        <taxon>Methanobacteriota</taxon>
        <taxon>Methanomada group</taxon>
        <taxon>Methanobacteria</taxon>
        <taxon>Methanobacteriales</taxon>
        <taxon>Methanobacteriaceae</taxon>
        <taxon>Methanobacterium</taxon>
    </lineage>
</organism>
<feature type="transmembrane region" description="Helical" evidence="1">
    <location>
        <begin position="124"/>
        <end position="146"/>
    </location>
</feature>
<name>A0A9E5DMU7_9EURY</name>
<dbReference type="Proteomes" id="UP001074446">
    <property type="component" value="Unassembled WGS sequence"/>
</dbReference>
<proteinExistence type="predicted"/>
<comment type="caution">
    <text evidence="2">The sequence shown here is derived from an EMBL/GenBank/DDBJ whole genome shotgun (WGS) entry which is preliminary data.</text>
</comment>
<evidence type="ECO:0000313" key="2">
    <source>
        <dbReference type="EMBL" id="MCZ3373215.1"/>
    </source>
</evidence>
<keyword evidence="1" id="KW-0472">Membrane</keyword>
<feature type="transmembrane region" description="Helical" evidence="1">
    <location>
        <begin position="97"/>
        <end position="118"/>
    </location>
</feature>
<evidence type="ECO:0000256" key="1">
    <source>
        <dbReference type="SAM" id="Phobius"/>
    </source>
</evidence>
<sequence>MVDSMSYLLCDKCNGYYELQEGELPEKFSDKCECGGTLKHVVFGAPKNQDFSSELNYYTNFTSEGVFINQSQNPAPSKNLFYYLFSYKLDPKLELRLYGIIMIAIACVELAFSLFILFYTQGKFFMFIISIFMGLILLPLGIKSFFTVNKKIYWIYAAAAGLLFFQYWILNDMIKSPELGSLVFILLMGYFAGKAIEKK</sequence>
<protein>
    <submittedName>
        <fullName evidence="2">Uncharacterized protein</fullName>
    </submittedName>
</protein>
<reference evidence="2" key="1">
    <citation type="submission" date="2022-12" db="EMBL/GenBank/DDBJ databases">
        <title>Reclassification of two methanogenic archaea species isolated from the Kolyma lowland permafrost.</title>
        <authorList>
            <person name="Trubitsyn V.E."/>
            <person name="Rivkina E.M."/>
            <person name="Shcherbakova V.A."/>
        </authorList>
    </citation>
    <scope>NUCLEOTIDE SEQUENCE</scope>
    <source>
        <strain evidence="2">MK4</strain>
    </source>
</reference>
<feature type="transmembrane region" description="Helical" evidence="1">
    <location>
        <begin position="176"/>
        <end position="193"/>
    </location>
</feature>
<gene>
    <name evidence="2" type="ORF">O3H35_11270</name>
</gene>
<keyword evidence="1" id="KW-0812">Transmembrane</keyword>
<dbReference type="AlphaFoldDB" id="A0A9E5DMU7"/>